<accession>A0ABS7A2N2</accession>
<sequence length="84" mass="9141">MAARAAKALGRDPLEVLGVPPVPLAGEAALYALALVEPELGERLKEERETERFAREMRLKEAWERALPGGRGYRGPRGTAWTGG</sequence>
<evidence type="ECO:0000313" key="1">
    <source>
        <dbReference type="EMBL" id="MBW6396017.1"/>
    </source>
</evidence>
<evidence type="ECO:0000313" key="2">
    <source>
        <dbReference type="Proteomes" id="UP000724268"/>
    </source>
</evidence>
<dbReference type="EMBL" id="JAHXRS010000029">
    <property type="protein sequence ID" value="MBW6396017.1"/>
    <property type="molecule type" value="Genomic_DNA"/>
</dbReference>
<name>A0ABS7A2N2_9DEIN</name>
<comment type="caution">
    <text evidence="1">The sequence shown here is derived from an EMBL/GenBank/DDBJ whole genome shotgun (WGS) entry which is preliminary data.</text>
</comment>
<reference evidence="1 2" key="1">
    <citation type="submission" date="2021-07" db="EMBL/GenBank/DDBJ databases">
        <title>Thermus aquaticus gen. n. and sp. n., a nonsporulating extreme thermophile.</title>
        <authorList>
            <person name="Hu C.-J."/>
            <person name="Li W.-J."/>
            <person name="Xian W.-D."/>
        </authorList>
    </citation>
    <scope>NUCLEOTIDE SEQUENCE [LARGE SCALE GENOMIC DNA]</scope>
    <source>
        <strain evidence="1 2">SYSU G05001</strain>
    </source>
</reference>
<gene>
    <name evidence="1" type="ORF">KZX47_12770</name>
</gene>
<protein>
    <submittedName>
        <fullName evidence="1">Uncharacterized protein</fullName>
    </submittedName>
</protein>
<proteinExistence type="predicted"/>
<keyword evidence="2" id="KW-1185">Reference proteome</keyword>
<dbReference type="RefSeq" id="WP_219760472.1">
    <property type="nucleotide sequence ID" value="NZ_JAHXRS010000029.1"/>
</dbReference>
<dbReference type="Proteomes" id="UP000724268">
    <property type="component" value="Unassembled WGS sequence"/>
</dbReference>
<organism evidence="1 2">
    <name type="scientific">Thermus brevis</name>
    <dbReference type="NCBI Taxonomy" id="2862456"/>
    <lineage>
        <taxon>Bacteria</taxon>
        <taxon>Thermotogati</taxon>
        <taxon>Deinococcota</taxon>
        <taxon>Deinococci</taxon>
        <taxon>Thermales</taxon>
        <taxon>Thermaceae</taxon>
        <taxon>Thermus</taxon>
    </lineage>
</organism>